<dbReference type="InterPro" id="IPR018309">
    <property type="entry name" value="Tscrpt_reg_PadR_C"/>
</dbReference>
<dbReference type="SUPFAM" id="SSF46785">
    <property type="entry name" value="Winged helix' DNA-binding domain"/>
    <property type="match status" value="1"/>
</dbReference>
<sequence>MSKPKTTLPASDPIRLSPVSYVVLGLIRLRGPSTSYDLKRAVGRSIQYFWPFPHSQLYVEPNRLADAGLLTQEQESDGRRRKLFSLTDAGRDALNDWLGSAPEQVFDLRDMAIMQLFFADFMNAGQLTELAREQVRFHTDRISRFEEIAENTTGFAGQNRMLPLDLGLRISQACVEFWSEVLEKRGDT</sequence>
<dbReference type="InterPro" id="IPR005149">
    <property type="entry name" value="Tscrpt_reg_PadR_N"/>
</dbReference>
<evidence type="ECO:0000313" key="3">
    <source>
        <dbReference type="EMBL" id="SHJ82878.1"/>
    </source>
</evidence>
<feature type="domain" description="Transcription regulator PadR C-terminal" evidence="2">
    <location>
        <begin position="108"/>
        <end position="183"/>
    </location>
</feature>
<dbReference type="AlphaFoldDB" id="A0A1H0FYD5"/>
<organism evidence="3 4">
    <name type="scientific">Lutimaribacter pacificus</name>
    <dbReference type="NCBI Taxonomy" id="391948"/>
    <lineage>
        <taxon>Bacteria</taxon>
        <taxon>Pseudomonadati</taxon>
        <taxon>Pseudomonadota</taxon>
        <taxon>Alphaproteobacteria</taxon>
        <taxon>Rhodobacterales</taxon>
        <taxon>Roseobacteraceae</taxon>
        <taxon>Lutimaribacter</taxon>
    </lineage>
</organism>
<accession>A0A1H0FYD5</accession>
<name>A0A1H0FYD5_9RHOB</name>
<dbReference type="InterPro" id="IPR036388">
    <property type="entry name" value="WH-like_DNA-bd_sf"/>
</dbReference>
<keyword evidence="4" id="KW-1185">Reference proteome</keyword>
<gene>
    <name evidence="3" type="ORF">SAMN05444142_10210</name>
</gene>
<proteinExistence type="predicted"/>
<dbReference type="Pfam" id="PF03551">
    <property type="entry name" value="PadR"/>
    <property type="match status" value="1"/>
</dbReference>
<dbReference type="Gene3D" id="1.10.10.10">
    <property type="entry name" value="Winged helix-like DNA-binding domain superfamily/Winged helix DNA-binding domain"/>
    <property type="match status" value="1"/>
</dbReference>
<dbReference type="Pfam" id="PF10400">
    <property type="entry name" value="Vir_act_alpha_C"/>
    <property type="match status" value="1"/>
</dbReference>
<feature type="domain" description="Transcription regulator PadR N-terminal" evidence="1">
    <location>
        <begin position="23"/>
        <end position="95"/>
    </location>
</feature>
<dbReference type="EMBL" id="FQZZ01000002">
    <property type="protein sequence ID" value="SHJ82878.1"/>
    <property type="molecule type" value="Genomic_DNA"/>
</dbReference>
<evidence type="ECO:0000259" key="2">
    <source>
        <dbReference type="Pfam" id="PF10400"/>
    </source>
</evidence>
<dbReference type="OrthoDB" id="3186544at2"/>
<protein>
    <submittedName>
        <fullName evidence="3">Transcriptional regulator, PadR family</fullName>
    </submittedName>
</protein>
<evidence type="ECO:0000259" key="1">
    <source>
        <dbReference type="Pfam" id="PF03551"/>
    </source>
</evidence>
<dbReference type="Proteomes" id="UP000324252">
    <property type="component" value="Unassembled WGS sequence"/>
</dbReference>
<dbReference type="PANTHER" id="PTHR43252">
    <property type="entry name" value="TRANSCRIPTIONAL REGULATOR YQJI"/>
    <property type="match status" value="1"/>
</dbReference>
<dbReference type="InterPro" id="IPR036390">
    <property type="entry name" value="WH_DNA-bd_sf"/>
</dbReference>
<reference evidence="3 4" key="1">
    <citation type="submission" date="2016-11" db="EMBL/GenBank/DDBJ databases">
        <authorList>
            <person name="Varghese N."/>
            <person name="Submissions S."/>
        </authorList>
    </citation>
    <scope>NUCLEOTIDE SEQUENCE [LARGE SCALE GENOMIC DNA]</scope>
    <source>
        <strain evidence="3 4">DSM 29620</strain>
    </source>
</reference>
<dbReference type="PANTHER" id="PTHR43252:SF6">
    <property type="entry name" value="NEGATIVE TRANSCRIPTION REGULATOR PADR"/>
    <property type="match status" value="1"/>
</dbReference>
<evidence type="ECO:0000313" key="4">
    <source>
        <dbReference type="Proteomes" id="UP000324252"/>
    </source>
</evidence>